<dbReference type="AlphaFoldDB" id="A1C894"/>
<keyword evidence="7 8" id="KW-0472">Membrane</keyword>
<comment type="subunit">
    <text evidence="3 8">Homooligomer.</text>
</comment>
<feature type="compositionally biased region" description="Basic and acidic residues" evidence="9">
    <location>
        <begin position="37"/>
        <end position="55"/>
    </location>
</feature>
<evidence type="ECO:0000256" key="1">
    <source>
        <dbReference type="ARBA" id="ARBA00003420"/>
    </source>
</evidence>
<evidence type="ECO:0000256" key="4">
    <source>
        <dbReference type="ARBA" id="ARBA00022692"/>
    </source>
</evidence>
<dbReference type="Pfam" id="PF00892">
    <property type="entry name" value="EamA"/>
    <property type="match status" value="1"/>
</dbReference>
<dbReference type="PANTHER" id="PTHR11132">
    <property type="entry name" value="SOLUTE CARRIER FAMILY 35"/>
    <property type="match status" value="1"/>
</dbReference>
<feature type="transmembrane region" description="Helical" evidence="8">
    <location>
        <begin position="66"/>
        <end position="87"/>
    </location>
</feature>
<evidence type="ECO:0000256" key="6">
    <source>
        <dbReference type="ARBA" id="ARBA00022989"/>
    </source>
</evidence>
<feature type="domain" description="EamA" evidence="10">
    <location>
        <begin position="225"/>
        <end position="359"/>
    </location>
</feature>
<feature type="transmembrane region" description="Helical" evidence="8">
    <location>
        <begin position="185"/>
        <end position="203"/>
    </location>
</feature>
<dbReference type="EMBL" id="DS027045">
    <property type="protein sequence ID" value="EAW14615.1"/>
    <property type="molecule type" value="Genomic_DNA"/>
</dbReference>
<reference evidence="11 12" key="1">
    <citation type="journal article" date="2008" name="PLoS Genet.">
        <title>Genomic islands in the pathogenic filamentous fungus Aspergillus fumigatus.</title>
        <authorList>
            <person name="Fedorova N.D."/>
            <person name="Khaldi N."/>
            <person name="Joardar V.S."/>
            <person name="Maiti R."/>
            <person name="Amedeo P."/>
            <person name="Anderson M.J."/>
            <person name="Crabtree J."/>
            <person name="Silva J.C."/>
            <person name="Badger J.H."/>
            <person name="Albarraq A."/>
            <person name="Angiuoli S."/>
            <person name="Bussey H."/>
            <person name="Bowyer P."/>
            <person name="Cotty P.J."/>
            <person name="Dyer P.S."/>
            <person name="Egan A."/>
            <person name="Galens K."/>
            <person name="Fraser-Liggett C.M."/>
            <person name="Haas B.J."/>
            <person name="Inman J.M."/>
            <person name="Kent R."/>
            <person name="Lemieux S."/>
            <person name="Malavazi I."/>
            <person name="Orvis J."/>
            <person name="Roemer T."/>
            <person name="Ronning C.M."/>
            <person name="Sundaram J.P."/>
            <person name="Sutton G."/>
            <person name="Turner G."/>
            <person name="Venter J.C."/>
            <person name="White O.R."/>
            <person name="Whitty B.R."/>
            <person name="Youngman P."/>
            <person name="Wolfe K.H."/>
            <person name="Goldman G.H."/>
            <person name="Wortman J.R."/>
            <person name="Jiang B."/>
            <person name="Denning D.W."/>
            <person name="Nierman W.C."/>
        </authorList>
    </citation>
    <scope>NUCLEOTIDE SEQUENCE [LARGE SCALE GENOMIC DNA]</scope>
    <source>
        <strain evidence="12">ATCC 1007 / CBS 513.65 / DSM 816 / NCTC 3887 / NRRL 1</strain>
    </source>
</reference>
<feature type="transmembrane region" description="Helical" evidence="8">
    <location>
        <begin position="258"/>
        <end position="277"/>
    </location>
</feature>
<dbReference type="eggNOG" id="KOG1441">
    <property type="taxonomic scope" value="Eukaryota"/>
</dbReference>
<organism evidence="11 12">
    <name type="scientific">Aspergillus clavatus (strain ATCC 1007 / CBS 513.65 / DSM 816 / NCTC 3887 / NRRL 1 / QM 1276 / 107)</name>
    <dbReference type="NCBI Taxonomy" id="344612"/>
    <lineage>
        <taxon>Eukaryota</taxon>
        <taxon>Fungi</taxon>
        <taxon>Dikarya</taxon>
        <taxon>Ascomycota</taxon>
        <taxon>Pezizomycotina</taxon>
        <taxon>Eurotiomycetes</taxon>
        <taxon>Eurotiomycetidae</taxon>
        <taxon>Eurotiales</taxon>
        <taxon>Aspergillaceae</taxon>
        <taxon>Aspergillus</taxon>
        <taxon>Aspergillus subgen. Fumigati</taxon>
    </lineage>
</organism>
<evidence type="ECO:0000256" key="8">
    <source>
        <dbReference type="RuleBase" id="RU367097"/>
    </source>
</evidence>
<dbReference type="GO" id="GO:0030659">
    <property type="term" value="C:cytoplasmic vesicle membrane"/>
    <property type="evidence" value="ECO:0007669"/>
    <property type="project" value="UniProtKB-SubCell"/>
</dbReference>
<feature type="transmembrane region" description="Helical" evidence="8">
    <location>
        <begin position="99"/>
        <end position="116"/>
    </location>
</feature>
<keyword evidence="8" id="KW-0333">Golgi apparatus</keyword>
<dbReference type="InterPro" id="IPR050186">
    <property type="entry name" value="TPT_transporter"/>
</dbReference>
<protein>
    <recommendedName>
        <fullName evidence="8">GDP-mannose transporter</fullName>
        <shortName evidence="8">GMT</shortName>
    </recommendedName>
</protein>
<keyword evidence="5 8" id="KW-0256">Endoplasmic reticulum</keyword>
<feature type="transmembrane region" description="Helical" evidence="8">
    <location>
        <begin position="223"/>
        <end position="246"/>
    </location>
</feature>
<evidence type="ECO:0000313" key="11">
    <source>
        <dbReference type="EMBL" id="EAW14615.1"/>
    </source>
</evidence>
<feature type="transmembrane region" description="Helical" evidence="8">
    <location>
        <begin position="152"/>
        <end position="173"/>
    </location>
</feature>
<proteinExistence type="inferred from homology"/>
<accession>A1C894</accession>
<keyword evidence="8" id="KW-0762">Sugar transport</keyword>
<feature type="transmembrane region" description="Helical" evidence="8">
    <location>
        <begin position="343"/>
        <end position="360"/>
    </location>
</feature>
<comment type="similarity">
    <text evidence="2 8">Belongs to the TPT transporter family. SLC35D subfamily.</text>
</comment>
<dbReference type="KEGG" id="act:ACLA_076560"/>
<dbReference type="VEuPathDB" id="FungiDB:ACLA_076560"/>
<dbReference type="OrthoDB" id="5547497at2759"/>
<feature type="compositionally biased region" description="Low complexity" evidence="9">
    <location>
        <begin position="20"/>
        <end position="34"/>
    </location>
</feature>
<feature type="transmembrane region" description="Helical" evidence="8">
    <location>
        <begin position="128"/>
        <end position="146"/>
    </location>
</feature>
<dbReference type="InterPro" id="IPR000620">
    <property type="entry name" value="EamA_dom"/>
</dbReference>
<evidence type="ECO:0000256" key="9">
    <source>
        <dbReference type="SAM" id="MobiDB-lite"/>
    </source>
</evidence>
<evidence type="ECO:0000259" key="10">
    <source>
        <dbReference type="Pfam" id="PF00892"/>
    </source>
</evidence>
<feature type="transmembrane region" description="Helical" evidence="8">
    <location>
        <begin position="289"/>
        <end position="310"/>
    </location>
</feature>
<dbReference type="HOGENOM" id="CLU_048347_3_0_1"/>
<comment type="function">
    <text evidence="1 8">Involved in the import of GDP-mannose from the cytoplasm into the Golgi lumen.</text>
</comment>
<keyword evidence="8" id="KW-0968">Cytoplasmic vesicle</keyword>
<evidence type="ECO:0000256" key="7">
    <source>
        <dbReference type="ARBA" id="ARBA00023136"/>
    </source>
</evidence>
<sequence>MSYSSTLSEKLPEPVVRPVSSSLSDYDADLSSSSHTEFPEIEDREKHAGIQDDEKGKDRAIPGLRFIIWTVINVASTVAIVFTNKYILSDASFRNCQVAFAAYHFFITGATLWAISRPQLGVFVPKPVPLLSIIPLAAAMCVQVILQNLSLAYSSILFHQLARLLLTPVVALLNYMLYSTTIPRTAISPLILLCSGVAIVSYYDTLGATADSSAATSGSASNSSWGTVFALGGVVASSIYMVWIGRYHKKLHLNSMQLLLNQAPISTGLLLLAVPWTQTPPLGAVPASMWILILTSGILASLVNLSQFYIIDLAGPISGTVVGQLKTCIIVGLGWAFSTQPVYVESIVGIGLALVGMSMTRNEGLDRD</sequence>
<keyword evidence="4 8" id="KW-0812">Transmembrane</keyword>
<evidence type="ECO:0000256" key="2">
    <source>
        <dbReference type="ARBA" id="ARBA00010425"/>
    </source>
</evidence>
<keyword evidence="6 8" id="KW-1133">Transmembrane helix</keyword>
<feature type="region of interest" description="Disordered" evidence="9">
    <location>
        <begin position="1"/>
        <end position="55"/>
    </location>
</feature>
<evidence type="ECO:0000256" key="3">
    <source>
        <dbReference type="ARBA" id="ARBA00011182"/>
    </source>
</evidence>
<dbReference type="STRING" id="344612.A1C894"/>
<dbReference type="OMA" id="WMVVNTL"/>
<evidence type="ECO:0000256" key="5">
    <source>
        <dbReference type="ARBA" id="ARBA00022824"/>
    </source>
</evidence>
<dbReference type="RefSeq" id="XP_001276041.1">
    <property type="nucleotide sequence ID" value="XM_001276040.1"/>
</dbReference>
<keyword evidence="12" id="KW-1185">Reference proteome</keyword>
<dbReference type="GO" id="GO:0000139">
    <property type="term" value="C:Golgi membrane"/>
    <property type="evidence" value="ECO:0007669"/>
    <property type="project" value="UniProtKB-SubCell"/>
</dbReference>
<dbReference type="GeneID" id="4708230"/>
<comment type="subcellular location">
    <subcellularLocation>
        <location evidence="8">Golgi apparatus membrane</location>
        <topology evidence="8">Multi-pass membrane protein</topology>
    </subcellularLocation>
    <subcellularLocation>
        <location evidence="8">Cytoplasmic vesicle membrane</location>
        <topology evidence="8">Multi-pass membrane protein</topology>
    </subcellularLocation>
    <subcellularLocation>
        <location evidence="8">Endoplasmic reticulum membrane</location>
        <topology evidence="8">Multi-pass membrane protein</topology>
    </subcellularLocation>
</comment>
<evidence type="ECO:0000313" key="12">
    <source>
        <dbReference type="Proteomes" id="UP000006701"/>
    </source>
</evidence>
<gene>
    <name evidence="11" type="ORF">ACLA_076560</name>
</gene>
<dbReference type="Proteomes" id="UP000006701">
    <property type="component" value="Unassembled WGS sequence"/>
</dbReference>
<dbReference type="GO" id="GO:0005789">
    <property type="term" value="C:endoplasmic reticulum membrane"/>
    <property type="evidence" value="ECO:0007669"/>
    <property type="project" value="UniProtKB-SubCell"/>
</dbReference>
<name>A1C894_ASPCL</name>
<keyword evidence="8" id="KW-0813">Transport</keyword>